<dbReference type="GO" id="GO:0005524">
    <property type="term" value="F:ATP binding"/>
    <property type="evidence" value="ECO:0007669"/>
    <property type="project" value="UniProtKB-UniRule"/>
</dbReference>
<dbReference type="CDD" id="cd14014">
    <property type="entry name" value="STKc_PknB_like"/>
    <property type="match status" value="1"/>
</dbReference>
<keyword evidence="4 5" id="KW-0067">ATP-binding</keyword>
<dbReference type="PROSITE" id="PS00107">
    <property type="entry name" value="PROTEIN_KINASE_ATP"/>
    <property type="match status" value="1"/>
</dbReference>
<dbReference type="InterPro" id="IPR017441">
    <property type="entry name" value="Protein_kinase_ATP_BS"/>
</dbReference>
<organism evidence="7 8">
    <name type="scientific">Candidatus Chloroploca asiatica</name>
    <dbReference type="NCBI Taxonomy" id="1506545"/>
    <lineage>
        <taxon>Bacteria</taxon>
        <taxon>Bacillati</taxon>
        <taxon>Chloroflexota</taxon>
        <taxon>Chloroflexia</taxon>
        <taxon>Chloroflexales</taxon>
        <taxon>Chloroflexineae</taxon>
        <taxon>Oscillochloridaceae</taxon>
        <taxon>Candidatus Chloroploca</taxon>
    </lineage>
</organism>
<feature type="binding site" evidence="5">
    <location>
        <position position="41"/>
    </location>
    <ligand>
        <name>ATP</name>
        <dbReference type="ChEBI" id="CHEBI:30616"/>
    </ligand>
</feature>
<dbReference type="PROSITE" id="PS50011">
    <property type="entry name" value="PROTEIN_KINASE_DOM"/>
    <property type="match status" value="1"/>
</dbReference>
<feature type="domain" description="Protein kinase" evidence="6">
    <location>
        <begin position="12"/>
        <end position="268"/>
    </location>
</feature>
<evidence type="ECO:0000313" key="7">
    <source>
        <dbReference type="EMBL" id="PDV96527.1"/>
    </source>
</evidence>
<keyword evidence="8" id="KW-1185">Reference proteome</keyword>
<evidence type="ECO:0000256" key="5">
    <source>
        <dbReference type="PROSITE-ProRule" id="PRU10141"/>
    </source>
</evidence>
<evidence type="ECO:0000256" key="1">
    <source>
        <dbReference type="ARBA" id="ARBA00022679"/>
    </source>
</evidence>
<dbReference type="SUPFAM" id="SSF52540">
    <property type="entry name" value="P-loop containing nucleoside triphosphate hydrolases"/>
    <property type="match status" value="1"/>
</dbReference>
<dbReference type="SUPFAM" id="SSF56112">
    <property type="entry name" value="Protein kinase-like (PK-like)"/>
    <property type="match status" value="1"/>
</dbReference>
<dbReference type="InterPro" id="IPR016024">
    <property type="entry name" value="ARM-type_fold"/>
</dbReference>
<dbReference type="InterPro" id="IPR007111">
    <property type="entry name" value="NACHT_NTPase"/>
</dbReference>
<keyword evidence="2 5" id="KW-0547">Nucleotide-binding</keyword>
<sequence>MLEPGSLILQRYQLVRLIGRGGMGAVYEALDRRLRNTVALKQMLGDNAENVEAFEHEAQILAGLRHTALPKVIDYFRDPAGLFLVMEFFPGADLAALLARRGEPFPLDEVLGWADQLLRALEYLHSRQPPVLHRDIKPQNIKLTPEAQVVLLDFGLAKRSAPGRSASLFGYTLQYAPLEQIEASGTDPRSDLYAFGATLYHLLTNRPPPSALTRADALLGGHDDPLVLAHHVNAAVPLEVAQFLSQLVAVHREERFASATMARRHLRELASETTNTLVIAGSASPQVLPGLPEASPVQGQPISVGWQQVRDAANAQAEPALRELIGTPRRPGPYLPELYVPREVIEAELTSFLAESVGALLILGDAGVGKTCLLAHWAASLRKAGDAVLFYRCGGSLGPELDRELARDLGRDHVDLVLHDLSQIAHLAQVAQRRLVIIFDALNEYRGDGSVGPEGLLKQIDSLVGRVAGPWLKVVVSCNTATWGQLERAGATRLFWSAYYHDADGHHALAPGLFTEAELTEAYARYQAFFQLQTPFERLPPALCERLARPLMLRLVAESSRGGPVAFAARGLHLGLFRRFYDERVRQRRDQLFVEELAEQLLRQGQTALPLRDLARNELLREALLSDEPDSTYIRLLDDGILTELSGDLFVGEMVSFAYAELGAYVLARHLLRNPATRTSLPTLLNGLMERARSFPLAFDIARTTLLIAGQPETFAALAQSPDIELRELVAQSLVELYADEPARGLELMKRLCEHEADESRRTALKAAYYIGPQARDLFLWAASRGSTALRRVARDTLYLTWHSDPGFTYDLLRELVARVKPAAIRDLRNIIEFFFELSVVIYINHPERADVRDTTVELYYELARQRLHLDLLNTGMFGKTIEDLIFQAVASAFSQPILDTMLLTEVVPVEEFFAIPQERRSLLVTVAPLFDPATSLDRYQHELELLLQAENVFFNLVAIAQLAIHATTDFPSTETFIRTLYPRLPGEGRLWLLLSFCVLLPTTPPTWTPLIEWLTEQLFRDHPDLVYSETPGILQRLDDLLLLPLGLAYGKVGQTMPLIELMLQDGLLRDDARQVNRVVAGLAAVGFYYPEPVLRLLGNVLTAREDNLPATLIHTLATLRTLHLDVTDVFMAQHSLSDDFQRQVVAATDTELVRRYIYWLGLYNQVVHSCCYYPKMRRQMAMAAMEMLTQAQAPQEFIGTYTATVFRMLREAGFKLSEWTTI</sequence>
<gene>
    <name evidence="7" type="ORF">A9Q02_20625</name>
</gene>
<dbReference type="Gene3D" id="3.40.50.300">
    <property type="entry name" value="P-loop containing nucleotide triphosphate hydrolases"/>
    <property type="match status" value="1"/>
</dbReference>
<dbReference type="SUPFAM" id="SSF48371">
    <property type="entry name" value="ARM repeat"/>
    <property type="match status" value="2"/>
</dbReference>
<comment type="caution">
    <text evidence="7">The sequence shown here is derived from an EMBL/GenBank/DDBJ whole genome shotgun (WGS) entry which is preliminary data.</text>
</comment>
<dbReference type="AlphaFoldDB" id="A0A2H3L060"/>
<dbReference type="InterPro" id="IPR027417">
    <property type="entry name" value="P-loop_NTPase"/>
</dbReference>
<dbReference type="PANTHER" id="PTHR43289:SF34">
    <property type="entry name" value="SERINE_THREONINE-PROTEIN KINASE YBDM-RELATED"/>
    <property type="match status" value="1"/>
</dbReference>
<dbReference type="PANTHER" id="PTHR43289">
    <property type="entry name" value="MITOGEN-ACTIVATED PROTEIN KINASE KINASE KINASE 20-RELATED"/>
    <property type="match status" value="1"/>
</dbReference>
<evidence type="ECO:0000313" key="8">
    <source>
        <dbReference type="Proteomes" id="UP000220922"/>
    </source>
</evidence>
<dbReference type="GO" id="GO:0004674">
    <property type="term" value="F:protein serine/threonine kinase activity"/>
    <property type="evidence" value="ECO:0007669"/>
    <property type="project" value="TreeGrafter"/>
</dbReference>
<dbReference type="Pfam" id="PF05729">
    <property type="entry name" value="NACHT"/>
    <property type="match status" value="1"/>
</dbReference>
<evidence type="ECO:0000256" key="3">
    <source>
        <dbReference type="ARBA" id="ARBA00022777"/>
    </source>
</evidence>
<dbReference type="InterPro" id="IPR000719">
    <property type="entry name" value="Prot_kinase_dom"/>
</dbReference>
<dbReference type="Gene3D" id="3.30.200.20">
    <property type="entry name" value="Phosphorylase Kinase, domain 1"/>
    <property type="match status" value="1"/>
</dbReference>
<dbReference type="EMBL" id="LYXE01000189">
    <property type="protein sequence ID" value="PDV96527.1"/>
    <property type="molecule type" value="Genomic_DNA"/>
</dbReference>
<dbReference type="Proteomes" id="UP000220922">
    <property type="component" value="Unassembled WGS sequence"/>
</dbReference>
<name>A0A2H3L060_9CHLR</name>
<evidence type="ECO:0000256" key="2">
    <source>
        <dbReference type="ARBA" id="ARBA00022741"/>
    </source>
</evidence>
<dbReference type="Gene3D" id="1.10.510.10">
    <property type="entry name" value="Transferase(Phosphotransferase) domain 1"/>
    <property type="match status" value="1"/>
</dbReference>
<keyword evidence="1" id="KW-0808">Transferase</keyword>
<proteinExistence type="predicted"/>
<dbReference type="OrthoDB" id="5632033at2"/>
<protein>
    <recommendedName>
        <fullName evidence="6">Protein kinase domain-containing protein</fullName>
    </recommendedName>
</protein>
<dbReference type="InterPro" id="IPR011009">
    <property type="entry name" value="Kinase-like_dom_sf"/>
</dbReference>
<evidence type="ECO:0000256" key="4">
    <source>
        <dbReference type="ARBA" id="ARBA00022840"/>
    </source>
</evidence>
<dbReference type="RefSeq" id="WP_097655370.1">
    <property type="nucleotide sequence ID" value="NZ_LYXE01000189.1"/>
</dbReference>
<dbReference type="Pfam" id="PF00069">
    <property type="entry name" value="Pkinase"/>
    <property type="match status" value="1"/>
</dbReference>
<dbReference type="SMART" id="SM00220">
    <property type="entry name" value="S_TKc"/>
    <property type="match status" value="1"/>
</dbReference>
<accession>A0A2H3L060</accession>
<reference evidence="7 8" key="1">
    <citation type="submission" date="2016-05" db="EMBL/GenBank/DDBJ databases">
        <authorList>
            <person name="Lavstsen T."/>
            <person name="Jespersen J.S."/>
        </authorList>
    </citation>
    <scope>NUCLEOTIDE SEQUENCE [LARGE SCALE GENOMIC DNA]</scope>
    <source>
        <strain evidence="7 8">B7-9</strain>
    </source>
</reference>
<keyword evidence="3" id="KW-0418">Kinase</keyword>
<evidence type="ECO:0000259" key="6">
    <source>
        <dbReference type="PROSITE" id="PS50011"/>
    </source>
</evidence>